<dbReference type="EMBL" id="CP002689">
    <property type="protein sequence ID" value="AEE12294.1"/>
    <property type="molecule type" value="Genomic_DNA"/>
</dbReference>
<evidence type="ECO:0000313" key="1">
    <source>
        <dbReference type="EMBL" id="AEE12294.1"/>
    </source>
</evidence>
<organism evidence="1 3">
    <name type="scientific">Porphyromonas asaccharolytica (strain ATCC 25260 / DSM 20707 / BCRC 10618 / CCUG 7834 / JCM 6326 / LMG 13178 / VPI 4198 / B440)</name>
    <name type="common">Bacteroides asaccharolyticus</name>
    <dbReference type="NCBI Taxonomy" id="879243"/>
    <lineage>
        <taxon>Bacteria</taxon>
        <taxon>Pseudomonadati</taxon>
        <taxon>Bacteroidota</taxon>
        <taxon>Bacteroidia</taxon>
        <taxon>Bacteroidales</taxon>
        <taxon>Porphyromonadaceae</taxon>
        <taxon>Porphyromonas</taxon>
    </lineage>
</organism>
<protein>
    <submittedName>
        <fullName evidence="1">Uncharacterized protein</fullName>
    </submittedName>
</protein>
<name>F4KMP3_PORAD</name>
<dbReference type="HOGENOM" id="CLU_2701648_0_0_10"/>
<gene>
    <name evidence="1" type="ordered locus">Poras_0340</name>
    <name evidence="2" type="ordered locus">Poras_1456</name>
</gene>
<accession>F4KMP3</accession>
<dbReference type="Proteomes" id="UP000006545">
    <property type="component" value="Chromosome"/>
</dbReference>
<dbReference type="EMBL" id="CP002689">
    <property type="protein sequence ID" value="AEE13389.1"/>
    <property type="molecule type" value="Genomic_DNA"/>
</dbReference>
<evidence type="ECO:0000313" key="3">
    <source>
        <dbReference type="Proteomes" id="UP000006545"/>
    </source>
</evidence>
<dbReference type="KEGG" id="pah:Poras_0340"/>
<dbReference type="AlphaFoldDB" id="F4KMP3"/>
<evidence type="ECO:0000313" key="2">
    <source>
        <dbReference type="EMBL" id="AEE13389.1"/>
    </source>
</evidence>
<reference evidence="3" key="1">
    <citation type="submission" date="2011-04" db="EMBL/GenBank/DDBJ databases">
        <title>The complete genome of Porphyromonas asaccharolytica DSM 20707.</title>
        <authorList>
            <person name="Lucas S."/>
            <person name="Han J."/>
            <person name="Lapidus A."/>
            <person name="Bruce D."/>
            <person name="Goodwin L."/>
            <person name="Pitluck S."/>
            <person name="Peters L."/>
            <person name="Kyrpides N."/>
            <person name="Mavromatis K."/>
            <person name="Ivanova N."/>
            <person name="Ovchinnikova G."/>
            <person name="Pagani I."/>
            <person name="Lu M."/>
            <person name="Detter J.C."/>
            <person name="Tapia R."/>
            <person name="Han C."/>
            <person name="Land M."/>
            <person name="Hauser L."/>
            <person name="Markowitz V."/>
            <person name="Cheng J.-F."/>
            <person name="Hugenholtz P."/>
            <person name="Woyke T."/>
            <person name="Wu D."/>
            <person name="Gronow S."/>
            <person name="Wellnitz S."/>
            <person name="Brambilla E."/>
            <person name="Klenk H.-P."/>
            <person name="Eisen J.A."/>
        </authorList>
    </citation>
    <scope>NUCLEOTIDE SEQUENCE [LARGE SCALE GENOMIC DNA]</scope>
    <source>
        <strain evidence="3">ATCC 25260 / DSM 20707 / VPI 4198</strain>
    </source>
</reference>
<sequence length="73" mass="7946">MTGMLYICGESPHGAQLPTNPIATCKFQGVTLGREEAIANSWPDEQKPNTKAYQVDKLAKDSEVPKGNRNLDA</sequence>
<dbReference type="KEGG" id="pah:Poras_1456"/>
<proteinExistence type="predicted"/>
<keyword evidence="3" id="KW-1185">Reference proteome</keyword>